<comment type="cofactor">
    <cofactor evidence="1">
        <name>Fe(2+)</name>
        <dbReference type="ChEBI" id="CHEBI:29033"/>
    </cofactor>
</comment>
<proteinExistence type="predicted"/>
<feature type="compositionally biased region" description="Low complexity" evidence="6">
    <location>
        <begin position="214"/>
        <end position="229"/>
    </location>
</feature>
<dbReference type="GO" id="GO:0051213">
    <property type="term" value="F:dioxygenase activity"/>
    <property type="evidence" value="ECO:0007669"/>
    <property type="project" value="UniProtKB-KW"/>
</dbReference>
<evidence type="ECO:0000313" key="9">
    <source>
        <dbReference type="Proteomes" id="UP001501474"/>
    </source>
</evidence>
<evidence type="ECO:0000256" key="2">
    <source>
        <dbReference type="ARBA" id="ARBA00022723"/>
    </source>
</evidence>
<evidence type="ECO:0000256" key="1">
    <source>
        <dbReference type="ARBA" id="ARBA00001954"/>
    </source>
</evidence>
<gene>
    <name evidence="8" type="ORF">GCM10010104_59370</name>
</gene>
<evidence type="ECO:0000256" key="6">
    <source>
        <dbReference type="SAM" id="MobiDB-lite"/>
    </source>
</evidence>
<dbReference type="InterPro" id="IPR005123">
    <property type="entry name" value="Oxoglu/Fe-dep_dioxygenase_dom"/>
</dbReference>
<dbReference type="RefSeq" id="WP_234848778.1">
    <property type="nucleotide sequence ID" value="NZ_BAAART010000162.1"/>
</dbReference>
<sequence>MDGELFPRARTQVAPGAVHLPGWLDAERQSALLDACRAWARPPAGLRTVRTPGGGTMTARQVCLGWHWYPYAYARTVADGDGAPVKPFPRWLGELGRRAVHDTLGGPPPDYDIALINFYDADARMGMHRDSDEKSDAPVVSLSLGDTCVFRFGNTATRTRPWTDVELRSGDLFVFGGPSRFAYHGVPRVHPDTAPPALGLTGRLNITLRVSGLHPPAADDPGGPAAPGGHTPPPSPRIMGDSPS</sequence>
<feature type="domain" description="Fe2OG dioxygenase" evidence="7">
    <location>
        <begin position="110"/>
        <end position="212"/>
    </location>
</feature>
<keyword evidence="3 8" id="KW-0223">Dioxygenase</keyword>
<dbReference type="EMBL" id="BAAART010000162">
    <property type="protein sequence ID" value="GAA2254581.1"/>
    <property type="molecule type" value="Genomic_DNA"/>
</dbReference>
<protein>
    <submittedName>
        <fullName evidence="8">Alpha-ketoglutarate-dependent dioxygenase AlkB</fullName>
    </submittedName>
</protein>
<name>A0ABP5R8P0_9ACTN</name>
<dbReference type="InterPro" id="IPR037151">
    <property type="entry name" value="AlkB-like_sf"/>
</dbReference>
<dbReference type="Proteomes" id="UP001501474">
    <property type="component" value="Unassembled WGS sequence"/>
</dbReference>
<dbReference type="Pfam" id="PF13532">
    <property type="entry name" value="2OG-FeII_Oxy_2"/>
    <property type="match status" value="1"/>
</dbReference>
<keyword evidence="5" id="KW-0408">Iron</keyword>
<dbReference type="InterPro" id="IPR004574">
    <property type="entry name" value="Alkb"/>
</dbReference>
<feature type="region of interest" description="Disordered" evidence="6">
    <location>
        <begin position="212"/>
        <end position="244"/>
    </location>
</feature>
<evidence type="ECO:0000259" key="7">
    <source>
        <dbReference type="PROSITE" id="PS51471"/>
    </source>
</evidence>
<dbReference type="InterPro" id="IPR027450">
    <property type="entry name" value="AlkB-like"/>
</dbReference>
<organism evidence="8 9">
    <name type="scientific">Streptomyces indiaensis</name>
    <dbReference type="NCBI Taxonomy" id="284033"/>
    <lineage>
        <taxon>Bacteria</taxon>
        <taxon>Bacillati</taxon>
        <taxon>Actinomycetota</taxon>
        <taxon>Actinomycetes</taxon>
        <taxon>Kitasatosporales</taxon>
        <taxon>Streptomycetaceae</taxon>
        <taxon>Streptomyces</taxon>
    </lineage>
</organism>
<accession>A0ABP5R8P0</accession>
<dbReference type="Gene3D" id="2.60.120.590">
    <property type="entry name" value="Alpha-ketoglutarate-dependent dioxygenase AlkB-like"/>
    <property type="match status" value="1"/>
</dbReference>
<dbReference type="SUPFAM" id="SSF51197">
    <property type="entry name" value="Clavaminate synthase-like"/>
    <property type="match status" value="1"/>
</dbReference>
<comment type="caution">
    <text evidence="8">The sequence shown here is derived from an EMBL/GenBank/DDBJ whole genome shotgun (WGS) entry which is preliminary data.</text>
</comment>
<evidence type="ECO:0000313" key="8">
    <source>
        <dbReference type="EMBL" id="GAA2254581.1"/>
    </source>
</evidence>
<dbReference type="PROSITE" id="PS51471">
    <property type="entry name" value="FE2OG_OXY"/>
    <property type="match status" value="1"/>
</dbReference>
<keyword evidence="4" id="KW-0560">Oxidoreductase</keyword>
<evidence type="ECO:0000256" key="3">
    <source>
        <dbReference type="ARBA" id="ARBA00022964"/>
    </source>
</evidence>
<evidence type="ECO:0000256" key="5">
    <source>
        <dbReference type="ARBA" id="ARBA00023004"/>
    </source>
</evidence>
<keyword evidence="2" id="KW-0479">Metal-binding</keyword>
<dbReference type="PANTHER" id="PTHR16557">
    <property type="entry name" value="ALKYLATED DNA REPAIR PROTEIN ALKB-RELATED"/>
    <property type="match status" value="1"/>
</dbReference>
<reference evidence="9" key="1">
    <citation type="journal article" date="2019" name="Int. J. Syst. Evol. Microbiol.">
        <title>The Global Catalogue of Microorganisms (GCM) 10K type strain sequencing project: providing services to taxonomists for standard genome sequencing and annotation.</title>
        <authorList>
            <consortium name="The Broad Institute Genomics Platform"/>
            <consortium name="The Broad Institute Genome Sequencing Center for Infectious Disease"/>
            <person name="Wu L."/>
            <person name="Ma J."/>
        </authorList>
    </citation>
    <scope>NUCLEOTIDE SEQUENCE [LARGE SCALE GENOMIC DNA]</scope>
    <source>
        <strain evidence="9">JCM 3053</strain>
    </source>
</reference>
<dbReference type="PANTHER" id="PTHR16557:SF2">
    <property type="entry name" value="NUCLEIC ACID DIOXYGENASE ALKBH1"/>
    <property type="match status" value="1"/>
</dbReference>
<keyword evidence="9" id="KW-1185">Reference proteome</keyword>
<evidence type="ECO:0000256" key="4">
    <source>
        <dbReference type="ARBA" id="ARBA00023002"/>
    </source>
</evidence>